<evidence type="ECO:0000256" key="1">
    <source>
        <dbReference type="ARBA" id="ARBA00005417"/>
    </source>
</evidence>
<dbReference type="PATRIC" id="fig|1544416.3.peg.1673"/>
<dbReference type="STRING" id="1544416.Cocul_01669"/>
<organism evidence="6 7">
    <name type="scientific">Corynebacterium oculi</name>
    <dbReference type="NCBI Taxonomy" id="1544416"/>
    <lineage>
        <taxon>Bacteria</taxon>
        <taxon>Bacillati</taxon>
        <taxon>Actinomycetota</taxon>
        <taxon>Actinomycetes</taxon>
        <taxon>Mycobacteriales</taxon>
        <taxon>Corynebacteriaceae</taxon>
        <taxon>Corynebacterium</taxon>
    </lineage>
</organism>
<dbReference type="AlphaFoldDB" id="A0A0Q1DU21"/>
<dbReference type="Proteomes" id="UP000050517">
    <property type="component" value="Unassembled WGS sequence"/>
</dbReference>
<evidence type="ECO:0000256" key="2">
    <source>
        <dbReference type="ARBA" id="ARBA00022448"/>
    </source>
</evidence>
<dbReference type="PROSITE" id="PS50893">
    <property type="entry name" value="ABC_TRANSPORTER_2"/>
    <property type="match status" value="1"/>
</dbReference>
<dbReference type="PANTHER" id="PTHR43335:SF2">
    <property type="entry name" value="ABC TRANSPORTER, ATP-BINDING PROTEIN"/>
    <property type="match status" value="1"/>
</dbReference>
<comment type="caution">
    <text evidence="6">The sequence shown here is derived from an EMBL/GenBank/DDBJ whole genome shotgun (WGS) entry which is preliminary data.</text>
</comment>
<dbReference type="PROSITE" id="PS00211">
    <property type="entry name" value="ABC_TRANSPORTER_1"/>
    <property type="match status" value="1"/>
</dbReference>
<evidence type="ECO:0000259" key="5">
    <source>
        <dbReference type="PROSITE" id="PS50893"/>
    </source>
</evidence>
<dbReference type="InterPro" id="IPR003439">
    <property type="entry name" value="ABC_transporter-like_ATP-bd"/>
</dbReference>
<dbReference type="InterPro" id="IPR017871">
    <property type="entry name" value="ABC_transporter-like_CS"/>
</dbReference>
<accession>A0A0Q1DU21</accession>
<dbReference type="GO" id="GO:0005524">
    <property type="term" value="F:ATP binding"/>
    <property type="evidence" value="ECO:0007669"/>
    <property type="project" value="UniProtKB-KW"/>
</dbReference>
<dbReference type="InterPro" id="IPR003593">
    <property type="entry name" value="AAA+_ATPase"/>
</dbReference>
<evidence type="ECO:0000256" key="3">
    <source>
        <dbReference type="ARBA" id="ARBA00022741"/>
    </source>
</evidence>
<name>A0A0Q1DU21_9CORY</name>
<feature type="domain" description="ABC transporter" evidence="5">
    <location>
        <begin position="7"/>
        <end position="241"/>
    </location>
</feature>
<evidence type="ECO:0000256" key="4">
    <source>
        <dbReference type="ARBA" id="ARBA00022840"/>
    </source>
</evidence>
<dbReference type="OrthoDB" id="9804819at2"/>
<dbReference type="EMBL" id="LKST01000003">
    <property type="protein sequence ID" value="KQB83599.1"/>
    <property type="molecule type" value="Genomic_DNA"/>
</dbReference>
<dbReference type="GO" id="GO:0016887">
    <property type="term" value="F:ATP hydrolysis activity"/>
    <property type="evidence" value="ECO:0007669"/>
    <property type="project" value="InterPro"/>
</dbReference>
<dbReference type="Pfam" id="PF00005">
    <property type="entry name" value="ABC_tran"/>
    <property type="match status" value="1"/>
</dbReference>
<sequence>MDNHPAFSCTGIVAGYRRKEVLHGLSFDIPAHSITGLLSPNGAGKSTLLRILANIASPSAGEIRMGGLNPALRSERNDIRRNLGFLPQNFSVDERMSVQEFVRYCLWMREYPAARRAEAAESAIAAVGLENSSDTRIKELSGGMRQRAGIAASIAGSPKFIILDEPTAGLDPEQRYEFRQLLSRLRDQDDPPTILLSTHLVEDVASCADHILVLGEGTIRHSGPARALTDSGDRSIDALESAYRRLLSGMKNTTTPEA</sequence>
<proteinExistence type="inferred from homology"/>
<keyword evidence="3" id="KW-0547">Nucleotide-binding</keyword>
<evidence type="ECO:0000313" key="7">
    <source>
        <dbReference type="Proteomes" id="UP000050517"/>
    </source>
</evidence>
<dbReference type="Gene3D" id="3.40.50.300">
    <property type="entry name" value="P-loop containing nucleotide triphosphate hydrolases"/>
    <property type="match status" value="1"/>
</dbReference>
<dbReference type="SMART" id="SM00382">
    <property type="entry name" value="AAA"/>
    <property type="match status" value="1"/>
</dbReference>
<keyword evidence="4 6" id="KW-0067">ATP-binding</keyword>
<evidence type="ECO:0000313" key="6">
    <source>
        <dbReference type="EMBL" id="KQB83599.1"/>
    </source>
</evidence>
<keyword evidence="2" id="KW-0813">Transport</keyword>
<dbReference type="SUPFAM" id="SSF52540">
    <property type="entry name" value="P-loop containing nucleoside triphosphate hydrolases"/>
    <property type="match status" value="1"/>
</dbReference>
<gene>
    <name evidence="6" type="primary">yxlF_6</name>
    <name evidence="6" type="ORF">Cocul_01669</name>
</gene>
<keyword evidence="6" id="KW-0378">Hydrolase</keyword>
<dbReference type="PANTHER" id="PTHR43335">
    <property type="entry name" value="ABC TRANSPORTER, ATP-BINDING PROTEIN"/>
    <property type="match status" value="1"/>
</dbReference>
<dbReference type="EC" id="3.6.3.-" evidence="6"/>
<reference evidence="6 7" key="1">
    <citation type="submission" date="2015-10" db="EMBL/GenBank/DDBJ databases">
        <title>Corynebacteirum lowii and Corynebacterium oculi species nova, derived from human clinical disease and and emended description of Corynebacterium mastiditis.</title>
        <authorList>
            <person name="Bernard K."/>
            <person name="Pacheco A.L."/>
            <person name="Mcdougall C."/>
            <person name="Burtx T."/>
            <person name="Weibe D."/>
            <person name="Tyler S."/>
            <person name="Olson A.B."/>
            <person name="Cnockaert M."/>
            <person name="Eguchi H."/>
            <person name="Kuwahara T."/>
            <person name="Nakayama-Imaohji H."/>
            <person name="Boudewijins M."/>
            <person name="Van Hoecke F."/>
            <person name="Bernier A.-M."/>
            <person name="Vandamme P."/>
        </authorList>
    </citation>
    <scope>NUCLEOTIDE SEQUENCE [LARGE SCALE GENOMIC DNA]</scope>
    <source>
        <strain evidence="6 7">NML 130210</strain>
    </source>
</reference>
<dbReference type="InterPro" id="IPR027417">
    <property type="entry name" value="P-loop_NTPase"/>
</dbReference>
<keyword evidence="7" id="KW-1185">Reference proteome</keyword>
<comment type="similarity">
    <text evidence="1">Belongs to the ABC transporter superfamily.</text>
</comment>
<protein>
    <submittedName>
        <fullName evidence="6">Putative ABC transporter ATP-binding protein YxlF</fullName>
        <ecNumber evidence="6">3.6.3.-</ecNumber>
    </submittedName>
</protein>
<dbReference type="RefSeq" id="WP_160318508.1">
    <property type="nucleotide sequence ID" value="NZ_LKST01000003.1"/>
</dbReference>